<accession>A0A4V2R1N9</accession>
<proteinExistence type="predicted"/>
<evidence type="ECO:0000256" key="1">
    <source>
        <dbReference type="SAM" id="Phobius"/>
    </source>
</evidence>
<gene>
    <name evidence="2" type="ORF">EC844_103195</name>
</gene>
<reference evidence="2 3" key="1">
    <citation type="submission" date="2019-03" db="EMBL/GenBank/DDBJ databases">
        <title>Genomic analyses of the natural microbiome of Caenorhabditis elegans.</title>
        <authorList>
            <person name="Samuel B."/>
        </authorList>
    </citation>
    <scope>NUCLEOTIDE SEQUENCE [LARGE SCALE GENOMIC DNA]</scope>
    <source>
        <strain evidence="2 3">JUb89</strain>
    </source>
</reference>
<sequence>MPRTIKLTNKRFLILTVLVLIALFTLPKLIRYWTDAMKPAVVFLMPEDFIGPVFVVFSQEDGQDLKPDPLGVSLSVPENGLLKVKASQKDVLTKGMNYQKRNVYWISLNKDGQRSNLPYQGGGGRDYEKKINWVWYINSDNQAKQMIFDEKLYPKSNDPEFYFLSNGQVKSKTVYFWDSCDAYIWKNKHELELYRRDKNIDKERHGEAKSCMQFSISYPKMEDEELNNEVFLGDYSLPEFEQKLDEIKPLRQQYLKEYLEQQKD</sequence>
<keyword evidence="1" id="KW-1133">Transmembrane helix</keyword>
<dbReference type="EMBL" id="SLVJ01000003">
    <property type="protein sequence ID" value="TCM69248.1"/>
    <property type="molecule type" value="Genomic_DNA"/>
</dbReference>
<protein>
    <submittedName>
        <fullName evidence="2">Uncharacterized protein</fullName>
    </submittedName>
</protein>
<keyword evidence="1" id="KW-0472">Membrane</keyword>
<dbReference type="AlphaFoldDB" id="A0A4V2R1N9"/>
<feature type="transmembrane region" description="Helical" evidence="1">
    <location>
        <begin position="12"/>
        <end position="33"/>
    </location>
</feature>
<keyword evidence="3" id="KW-1185">Reference proteome</keyword>
<dbReference type="Proteomes" id="UP000294963">
    <property type="component" value="Unassembled WGS sequence"/>
</dbReference>
<organism evidence="2 3">
    <name type="scientific">Acinetobacter calcoaceticus</name>
    <dbReference type="NCBI Taxonomy" id="471"/>
    <lineage>
        <taxon>Bacteria</taxon>
        <taxon>Pseudomonadati</taxon>
        <taxon>Pseudomonadota</taxon>
        <taxon>Gammaproteobacteria</taxon>
        <taxon>Moraxellales</taxon>
        <taxon>Moraxellaceae</taxon>
        <taxon>Acinetobacter</taxon>
        <taxon>Acinetobacter calcoaceticus/baumannii complex</taxon>
    </lineage>
</organism>
<keyword evidence="1" id="KW-0812">Transmembrane</keyword>
<name>A0A4V2R1N9_ACICA</name>
<comment type="caution">
    <text evidence="2">The sequence shown here is derived from an EMBL/GenBank/DDBJ whole genome shotgun (WGS) entry which is preliminary data.</text>
</comment>
<evidence type="ECO:0000313" key="3">
    <source>
        <dbReference type="Proteomes" id="UP000294963"/>
    </source>
</evidence>
<evidence type="ECO:0000313" key="2">
    <source>
        <dbReference type="EMBL" id="TCM69248.1"/>
    </source>
</evidence>